<dbReference type="OrthoDB" id="5572567at2"/>
<evidence type="ECO:0000313" key="3">
    <source>
        <dbReference type="Proteomes" id="UP000305881"/>
    </source>
</evidence>
<evidence type="ECO:0008006" key="4">
    <source>
        <dbReference type="Google" id="ProtNLM"/>
    </source>
</evidence>
<evidence type="ECO:0000256" key="1">
    <source>
        <dbReference type="SAM" id="Phobius"/>
    </source>
</evidence>
<accession>A0A4P9UIS8</accession>
<evidence type="ECO:0000313" key="2">
    <source>
        <dbReference type="EMBL" id="QCW80867.1"/>
    </source>
</evidence>
<keyword evidence="1" id="KW-1133">Transmembrane helix</keyword>
<dbReference type="AlphaFoldDB" id="A0A4P9UIS8"/>
<dbReference type="KEGG" id="mbur:EQU24_00290"/>
<keyword evidence="3" id="KW-1185">Reference proteome</keyword>
<name>A0A4P9UIS8_METBY</name>
<feature type="transmembrane region" description="Helical" evidence="1">
    <location>
        <begin position="51"/>
        <end position="72"/>
    </location>
</feature>
<feature type="transmembrane region" description="Helical" evidence="1">
    <location>
        <begin position="93"/>
        <end position="117"/>
    </location>
</feature>
<dbReference type="RefSeq" id="WP_017841422.1">
    <property type="nucleotide sequence ID" value="NZ_CP035467.1"/>
</dbReference>
<dbReference type="Proteomes" id="UP000305881">
    <property type="component" value="Chromosome"/>
</dbReference>
<feature type="transmembrane region" description="Helical" evidence="1">
    <location>
        <begin position="123"/>
        <end position="139"/>
    </location>
</feature>
<gene>
    <name evidence="2" type="ORF">EQU24_00290</name>
</gene>
<organism evidence="2 3">
    <name type="scientific">Methylotuvimicrobium buryatense</name>
    <name type="common">Methylomicrobium buryatense</name>
    <dbReference type="NCBI Taxonomy" id="95641"/>
    <lineage>
        <taxon>Bacteria</taxon>
        <taxon>Pseudomonadati</taxon>
        <taxon>Pseudomonadota</taxon>
        <taxon>Gammaproteobacteria</taxon>
        <taxon>Methylococcales</taxon>
        <taxon>Methylococcaceae</taxon>
        <taxon>Methylotuvimicrobium</taxon>
    </lineage>
</organism>
<keyword evidence="1" id="KW-0812">Transmembrane</keyword>
<feature type="transmembrane region" description="Helical" evidence="1">
    <location>
        <begin position="20"/>
        <end position="39"/>
    </location>
</feature>
<keyword evidence="1" id="KW-0472">Membrane</keyword>
<dbReference type="EMBL" id="CP035467">
    <property type="protein sequence ID" value="QCW80867.1"/>
    <property type="molecule type" value="Genomic_DNA"/>
</dbReference>
<proteinExistence type="predicted"/>
<reference evidence="3" key="1">
    <citation type="journal article" date="2019" name="J. Bacteriol.">
        <title>A Mutagenic Screen Identifies a TonB-Dependent Receptor Required for the Lanthanide Metal Switch in the Type I Methanotroph 'Methylotuvimicrobium buryatense' 5GB1C.</title>
        <authorList>
            <person name="Groom J.D."/>
            <person name="Ford S.M."/>
            <person name="Pesesky M.W."/>
            <person name="Lidstrom M.E."/>
        </authorList>
    </citation>
    <scope>NUCLEOTIDE SEQUENCE [LARGE SCALE GENOMIC DNA]</scope>
    <source>
        <strain evidence="3">5GB1C</strain>
    </source>
</reference>
<sequence>MSSHHSLQHSNNDLKLHWTIAGLTLTTVAAYLIFCHVAGEQWRINLPEDQRVLIRTLFYVLAIIGFPVTNLLRHIQLRLNQTMPGPKPAKQRYLLTVIVSMGLAETVALMGLAIFLLGDDYNTLYIFTALSVLAVFLYRPKADEYREIMVALASREDDDD</sequence>
<protein>
    <recommendedName>
        <fullName evidence="4">Transmembrane protein</fullName>
    </recommendedName>
</protein>